<keyword evidence="1" id="KW-0663">Pyridoxal phosphate</keyword>
<protein>
    <submittedName>
        <fullName evidence="3">Aminotransferase</fullName>
    </submittedName>
</protein>
<dbReference type="InterPro" id="IPR015421">
    <property type="entry name" value="PyrdxlP-dep_Trfase_major"/>
</dbReference>
<organism evidence="3 4">
    <name type="scientific">Brevifollis gellanilyticus</name>
    <dbReference type="NCBI Taxonomy" id="748831"/>
    <lineage>
        <taxon>Bacteria</taxon>
        <taxon>Pseudomonadati</taxon>
        <taxon>Verrucomicrobiota</taxon>
        <taxon>Verrucomicrobiia</taxon>
        <taxon>Verrucomicrobiales</taxon>
        <taxon>Verrucomicrobiaceae</taxon>
    </lineage>
</organism>
<dbReference type="EMBL" id="BKAG01000015">
    <property type="protein sequence ID" value="GEP43196.1"/>
    <property type="molecule type" value="Genomic_DNA"/>
</dbReference>
<name>A0A512M8Y3_9BACT</name>
<sequence>MDSAPMSLFASEAERLAEFPVARDSIFLAHAGVTILPARVTKVMQDYLHEACTRMQEFPEAWRATNETRAVAAKMLGAKASEISLLGPTSLGLSLVANGLDWKPGDEVVCYQDDYPANVYPWTDLARHGVIVKLLKPEAPGVITPELVEAALTPNTKLVALASCHFLSGYRIRLNEIGRMLRERGVLFCLDAIQTLGAFETRVDYVDFLSADSHKWMLGPMAAGVVYVREEVQEQLRPTLLGSWNVQSPNFIAQTEIAFERGGRRYEPGVLNVAGIIGMKAGLELLLEKGIPQVSEQLLRLKAKLMDGLEPLGFRFISPKDGPNASGITTAWREEGSGPAADKVFEHLSAMKISPSLRYDRAGKAYLRFSPHFYNTEAEMDRVVGEIAAMKE</sequence>
<dbReference type="GO" id="GO:0008483">
    <property type="term" value="F:transaminase activity"/>
    <property type="evidence" value="ECO:0007669"/>
    <property type="project" value="UniProtKB-KW"/>
</dbReference>
<dbReference type="PANTHER" id="PTHR43586">
    <property type="entry name" value="CYSTEINE DESULFURASE"/>
    <property type="match status" value="1"/>
</dbReference>
<keyword evidence="3" id="KW-0032">Aminotransferase</keyword>
<evidence type="ECO:0000313" key="4">
    <source>
        <dbReference type="Proteomes" id="UP000321577"/>
    </source>
</evidence>
<dbReference type="Gene3D" id="3.40.640.10">
    <property type="entry name" value="Type I PLP-dependent aspartate aminotransferase-like (Major domain)"/>
    <property type="match status" value="1"/>
</dbReference>
<dbReference type="Pfam" id="PF00266">
    <property type="entry name" value="Aminotran_5"/>
    <property type="match status" value="1"/>
</dbReference>
<reference evidence="3 4" key="1">
    <citation type="submission" date="2019-07" db="EMBL/GenBank/DDBJ databases">
        <title>Whole genome shotgun sequence of Brevifollis gellanilyticus NBRC 108608.</title>
        <authorList>
            <person name="Hosoyama A."/>
            <person name="Uohara A."/>
            <person name="Ohji S."/>
            <person name="Ichikawa N."/>
        </authorList>
    </citation>
    <scope>NUCLEOTIDE SEQUENCE [LARGE SCALE GENOMIC DNA]</scope>
    <source>
        <strain evidence="3 4">NBRC 108608</strain>
    </source>
</reference>
<accession>A0A512M8Y3</accession>
<dbReference type="Proteomes" id="UP000321577">
    <property type="component" value="Unassembled WGS sequence"/>
</dbReference>
<dbReference type="PANTHER" id="PTHR43586:SF15">
    <property type="entry name" value="BLR3095 PROTEIN"/>
    <property type="match status" value="1"/>
</dbReference>
<dbReference type="SUPFAM" id="SSF53383">
    <property type="entry name" value="PLP-dependent transferases"/>
    <property type="match status" value="1"/>
</dbReference>
<dbReference type="InterPro" id="IPR015422">
    <property type="entry name" value="PyrdxlP-dep_Trfase_small"/>
</dbReference>
<evidence type="ECO:0000259" key="2">
    <source>
        <dbReference type="Pfam" id="PF00266"/>
    </source>
</evidence>
<dbReference type="InterPro" id="IPR015424">
    <property type="entry name" value="PyrdxlP-dep_Trfase"/>
</dbReference>
<dbReference type="AlphaFoldDB" id="A0A512M8Y3"/>
<feature type="domain" description="Aminotransferase class V" evidence="2">
    <location>
        <begin position="26"/>
        <end position="336"/>
    </location>
</feature>
<comment type="caution">
    <text evidence="3">The sequence shown here is derived from an EMBL/GenBank/DDBJ whole genome shotgun (WGS) entry which is preliminary data.</text>
</comment>
<keyword evidence="4" id="KW-1185">Reference proteome</keyword>
<dbReference type="Gene3D" id="3.90.1150.10">
    <property type="entry name" value="Aspartate Aminotransferase, domain 1"/>
    <property type="match status" value="1"/>
</dbReference>
<proteinExistence type="predicted"/>
<keyword evidence="3" id="KW-0808">Transferase</keyword>
<gene>
    <name evidence="3" type="ORF">BGE01nite_24870</name>
</gene>
<evidence type="ECO:0000256" key="1">
    <source>
        <dbReference type="ARBA" id="ARBA00022898"/>
    </source>
</evidence>
<dbReference type="InterPro" id="IPR000192">
    <property type="entry name" value="Aminotrans_V_dom"/>
</dbReference>
<evidence type="ECO:0000313" key="3">
    <source>
        <dbReference type="EMBL" id="GEP43196.1"/>
    </source>
</evidence>